<dbReference type="Proteomes" id="UP000478052">
    <property type="component" value="Unassembled WGS sequence"/>
</dbReference>
<sequence length="275" mass="31579">MQRLIDITIRLAKTGEPFRGHNENLKSDNRGMFLELAWLLKKYDSTLKQHLAEGPKNETYIKINSKIFYVHCHAHCLNLVLVDSIGRKNRIVFDFFGTIQFLYSFIEGSYIRHATLEKVAKEINLTLKTLKSISTTRWACRFEAVAAVKNNYLAIISAIQNICDTTKIPDVRSKSRGLLMQLQTFEFIFALNMLHPLLLLIVKVNSCLQAEDLDLLNSLNMIKSLKLSISQLRSDDNLFKKMYNDTVECYTETGVIIPQVKIRKISSKIDQSSEN</sequence>
<dbReference type="PANTHER" id="PTHR45749:SF37">
    <property type="entry name" value="OS05G0311600 PROTEIN"/>
    <property type="match status" value="1"/>
</dbReference>
<accession>A0A6G0XCG3</accession>
<dbReference type="InterPro" id="IPR012337">
    <property type="entry name" value="RNaseH-like_sf"/>
</dbReference>
<keyword evidence="2" id="KW-1185">Reference proteome</keyword>
<comment type="caution">
    <text evidence="1">The sequence shown here is derived from an EMBL/GenBank/DDBJ whole genome shotgun (WGS) entry which is preliminary data.</text>
</comment>
<dbReference type="OrthoDB" id="6600934at2759"/>
<dbReference type="SUPFAM" id="SSF53098">
    <property type="entry name" value="Ribonuclease H-like"/>
    <property type="match status" value="1"/>
</dbReference>
<gene>
    <name evidence="1" type="ORF">FWK35_00024132</name>
</gene>
<dbReference type="PANTHER" id="PTHR45749">
    <property type="match status" value="1"/>
</dbReference>
<protein>
    <submittedName>
        <fullName evidence="1">Zinc finger MYM-type protein 1-like</fullName>
    </submittedName>
</protein>
<evidence type="ECO:0000313" key="2">
    <source>
        <dbReference type="Proteomes" id="UP000478052"/>
    </source>
</evidence>
<organism evidence="1 2">
    <name type="scientific">Aphis craccivora</name>
    <name type="common">Cowpea aphid</name>
    <dbReference type="NCBI Taxonomy" id="307492"/>
    <lineage>
        <taxon>Eukaryota</taxon>
        <taxon>Metazoa</taxon>
        <taxon>Ecdysozoa</taxon>
        <taxon>Arthropoda</taxon>
        <taxon>Hexapoda</taxon>
        <taxon>Insecta</taxon>
        <taxon>Pterygota</taxon>
        <taxon>Neoptera</taxon>
        <taxon>Paraneoptera</taxon>
        <taxon>Hemiptera</taxon>
        <taxon>Sternorrhyncha</taxon>
        <taxon>Aphidomorpha</taxon>
        <taxon>Aphidoidea</taxon>
        <taxon>Aphididae</taxon>
        <taxon>Aphidini</taxon>
        <taxon>Aphis</taxon>
        <taxon>Aphis</taxon>
    </lineage>
</organism>
<name>A0A6G0XCG3_APHCR</name>
<dbReference type="AlphaFoldDB" id="A0A6G0XCG3"/>
<dbReference type="EMBL" id="VUJU01007959">
    <property type="protein sequence ID" value="KAF0737830.1"/>
    <property type="molecule type" value="Genomic_DNA"/>
</dbReference>
<evidence type="ECO:0000313" key="1">
    <source>
        <dbReference type="EMBL" id="KAF0737830.1"/>
    </source>
</evidence>
<proteinExistence type="predicted"/>
<reference evidence="1 2" key="1">
    <citation type="submission" date="2019-08" db="EMBL/GenBank/DDBJ databases">
        <title>Whole genome of Aphis craccivora.</title>
        <authorList>
            <person name="Voronova N.V."/>
            <person name="Shulinski R.S."/>
            <person name="Bandarenka Y.V."/>
            <person name="Zhorov D.G."/>
            <person name="Warner D."/>
        </authorList>
    </citation>
    <scope>NUCLEOTIDE SEQUENCE [LARGE SCALE GENOMIC DNA]</scope>
    <source>
        <strain evidence="1">180601</strain>
        <tissue evidence="1">Whole Body</tissue>
    </source>
</reference>